<protein>
    <submittedName>
        <fullName evidence="1">Uncharacterized protein</fullName>
    </submittedName>
</protein>
<dbReference type="RefSeq" id="WP_074929982.1">
    <property type="nucleotide sequence ID" value="NZ_FORI01000001.1"/>
</dbReference>
<evidence type="ECO:0000313" key="2">
    <source>
        <dbReference type="Proteomes" id="UP000182737"/>
    </source>
</evidence>
<organism evidence="1 2">
    <name type="scientific">Treponema bryantii</name>
    <dbReference type="NCBI Taxonomy" id="163"/>
    <lineage>
        <taxon>Bacteria</taxon>
        <taxon>Pseudomonadati</taxon>
        <taxon>Spirochaetota</taxon>
        <taxon>Spirochaetia</taxon>
        <taxon>Spirochaetales</taxon>
        <taxon>Treponemataceae</taxon>
        <taxon>Treponema</taxon>
    </lineage>
</organism>
<accession>A0A1I3I907</accession>
<keyword evidence="2" id="KW-1185">Reference proteome</keyword>
<evidence type="ECO:0000313" key="1">
    <source>
        <dbReference type="EMBL" id="SFI44253.1"/>
    </source>
</evidence>
<gene>
    <name evidence="1" type="ORF">SAMN04487775_101403</name>
</gene>
<name>A0A1I3I907_9SPIR</name>
<sequence length="117" mass="13247">MLIENGMLKTNDGDMENVVISKGINNIEELVYEGSVWLLARRNIKALLSIKNADGTPVTIKKIICNDCTIDFEKKPFWVEELTYASTGEALNGYFGDSWIMDYVRIIHCTDCDAYSE</sequence>
<dbReference type="AlphaFoldDB" id="A0A1I3I907"/>
<dbReference type="Proteomes" id="UP000182737">
    <property type="component" value="Unassembled WGS sequence"/>
</dbReference>
<dbReference type="EMBL" id="FORI01000001">
    <property type="protein sequence ID" value="SFI44253.1"/>
    <property type="molecule type" value="Genomic_DNA"/>
</dbReference>
<reference evidence="2" key="1">
    <citation type="submission" date="2016-10" db="EMBL/GenBank/DDBJ databases">
        <authorList>
            <person name="Varghese N."/>
            <person name="Submissions S."/>
        </authorList>
    </citation>
    <scope>NUCLEOTIDE SEQUENCE [LARGE SCALE GENOMIC DNA]</scope>
    <source>
        <strain evidence="2">XBD1002</strain>
    </source>
</reference>
<proteinExistence type="predicted"/>